<organism evidence="1 2">
    <name type="scientific">Rhizophagus irregularis</name>
    <dbReference type="NCBI Taxonomy" id="588596"/>
    <lineage>
        <taxon>Eukaryota</taxon>
        <taxon>Fungi</taxon>
        <taxon>Fungi incertae sedis</taxon>
        <taxon>Mucoromycota</taxon>
        <taxon>Glomeromycotina</taxon>
        <taxon>Glomeromycetes</taxon>
        <taxon>Glomerales</taxon>
        <taxon>Glomeraceae</taxon>
        <taxon>Rhizophagus</taxon>
    </lineage>
</organism>
<dbReference type="AlphaFoldDB" id="A0A2N0QQ55"/>
<proteinExistence type="predicted"/>
<gene>
    <name evidence="1" type="ORF">RhiirA1_543279</name>
</gene>
<reference evidence="1 2" key="1">
    <citation type="submission" date="2017-10" db="EMBL/GenBank/DDBJ databases">
        <title>Extensive intraspecific genome diversity in a model arbuscular mycorrhizal fungus.</title>
        <authorList>
            <person name="Chen E.C.H."/>
            <person name="Morin E."/>
            <person name="Baudet D."/>
            <person name="Noel J."/>
            <person name="Ndikumana S."/>
            <person name="Charron P."/>
            <person name="St-Onge C."/>
            <person name="Giorgi J."/>
            <person name="Grigoriev I.V."/>
            <person name="Roux C."/>
            <person name="Martin F.M."/>
            <person name="Corradi N."/>
        </authorList>
    </citation>
    <scope>NUCLEOTIDE SEQUENCE [LARGE SCALE GENOMIC DNA]</scope>
    <source>
        <strain evidence="1 2">A1</strain>
    </source>
</reference>
<dbReference type="EMBL" id="LLXH01004554">
    <property type="protein sequence ID" value="PKC53187.1"/>
    <property type="molecule type" value="Genomic_DNA"/>
</dbReference>
<sequence>MCVLLFTIFIENEVNLHTLEIEISSTYYNTCFDKILESILQSTNFIHNIKYLKLYISNYNENTVIKNRILPLIHSHQNLKKILIGDNYLSSYQSLLLSNDYNCSNTLNTIIFYYVNFKGLINLDKVFEQLNCSSIVLQNLGQILPSKLEYLCLSLYHINANDFEIFLKNSQDTFIKKFLIYNNEGQDILPSIKKYIMKKKRANYLAINDSSFEAALFNSSYKSKELFSLKDDVKEFELYNIKVQSYNSLVIRISDFVNEID</sequence>
<evidence type="ECO:0000313" key="2">
    <source>
        <dbReference type="Proteomes" id="UP000232688"/>
    </source>
</evidence>
<name>A0A2N0QQ55_9GLOM</name>
<dbReference type="VEuPathDB" id="FungiDB:RhiirFUN_017091"/>
<evidence type="ECO:0000313" key="1">
    <source>
        <dbReference type="EMBL" id="PKC53187.1"/>
    </source>
</evidence>
<dbReference type="Proteomes" id="UP000232688">
    <property type="component" value="Unassembled WGS sequence"/>
</dbReference>
<accession>A0A2N0QQ55</accession>
<dbReference type="VEuPathDB" id="FungiDB:RhiirA1_543279"/>
<comment type="caution">
    <text evidence="1">The sequence shown here is derived from an EMBL/GenBank/DDBJ whole genome shotgun (WGS) entry which is preliminary data.</text>
</comment>
<protein>
    <submittedName>
        <fullName evidence="1">Uncharacterized protein</fullName>
    </submittedName>
</protein>
<reference evidence="1 2" key="2">
    <citation type="submission" date="2017-10" db="EMBL/GenBank/DDBJ databases">
        <title>Genome analyses suggest a sexual origin of heterokaryosis in a supposedly ancient asexual fungus.</title>
        <authorList>
            <person name="Corradi N."/>
            <person name="Sedzielewska K."/>
            <person name="Noel J."/>
            <person name="Charron P."/>
            <person name="Farinelli L."/>
            <person name="Marton T."/>
            <person name="Kruger M."/>
            <person name="Pelin A."/>
            <person name="Brachmann A."/>
            <person name="Corradi N."/>
        </authorList>
    </citation>
    <scope>NUCLEOTIDE SEQUENCE [LARGE SCALE GENOMIC DNA]</scope>
    <source>
        <strain evidence="1 2">A1</strain>
    </source>
</reference>